<evidence type="ECO:0000259" key="4">
    <source>
        <dbReference type="PROSITE" id="PS50102"/>
    </source>
</evidence>
<evidence type="ECO:0000313" key="5">
    <source>
        <dbReference type="EMBL" id="KAK9016380.1"/>
    </source>
</evidence>
<dbReference type="EMBL" id="JBBPBN010000020">
    <property type="protein sequence ID" value="KAK9016380.1"/>
    <property type="molecule type" value="Genomic_DNA"/>
</dbReference>
<dbReference type="SMART" id="SM00360">
    <property type="entry name" value="RRM"/>
    <property type="match status" value="2"/>
</dbReference>
<dbReference type="PROSITE" id="PS50102">
    <property type="entry name" value="RRM"/>
    <property type="match status" value="2"/>
</dbReference>
<keyword evidence="2 3" id="KW-0694">RNA-binding</keyword>
<dbReference type="InterPro" id="IPR000504">
    <property type="entry name" value="RRM_dom"/>
</dbReference>
<evidence type="ECO:0000256" key="2">
    <source>
        <dbReference type="ARBA" id="ARBA00022884"/>
    </source>
</evidence>
<evidence type="ECO:0000256" key="1">
    <source>
        <dbReference type="ARBA" id="ARBA00022737"/>
    </source>
</evidence>
<dbReference type="SMART" id="SM00361">
    <property type="entry name" value="RRM_1"/>
    <property type="match status" value="1"/>
</dbReference>
<dbReference type="InterPro" id="IPR003954">
    <property type="entry name" value="RRM_euk-type"/>
</dbReference>
<accession>A0ABR2RTS5</accession>
<dbReference type="InterPro" id="IPR035979">
    <property type="entry name" value="RBD_domain_sf"/>
</dbReference>
<dbReference type="Proteomes" id="UP001396334">
    <property type="component" value="Unassembled WGS sequence"/>
</dbReference>
<evidence type="ECO:0000313" key="6">
    <source>
        <dbReference type="Proteomes" id="UP001396334"/>
    </source>
</evidence>
<dbReference type="InterPro" id="IPR012677">
    <property type="entry name" value="Nucleotide-bd_a/b_plait_sf"/>
</dbReference>
<gene>
    <name evidence="5" type="ORF">V6N11_078881</name>
</gene>
<dbReference type="SUPFAM" id="SSF54928">
    <property type="entry name" value="RNA-binding domain, RBD"/>
    <property type="match status" value="2"/>
</dbReference>
<proteinExistence type="predicted"/>
<dbReference type="PANTHER" id="PTHR24012">
    <property type="entry name" value="RNA BINDING PROTEIN"/>
    <property type="match status" value="1"/>
</dbReference>
<keyword evidence="1" id="KW-0677">Repeat</keyword>
<organism evidence="5 6">
    <name type="scientific">Hibiscus sabdariffa</name>
    <name type="common">roselle</name>
    <dbReference type="NCBI Taxonomy" id="183260"/>
    <lineage>
        <taxon>Eukaryota</taxon>
        <taxon>Viridiplantae</taxon>
        <taxon>Streptophyta</taxon>
        <taxon>Embryophyta</taxon>
        <taxon>Tracheophyta</taxon>
        <taxon>Spermatophyta</taxon>
        <taxon>Magnoliopsida</taxon>
        <taxon>eudicotyledons</taxon>
        <taxon>Gunneridae</taxon>
        <taxon>Pentapetalae</taxon>
        <taxon>rosids</taxon>
        <taxon>malvids</taxon>
        <taxon>Malvales</taxon>
        <taxon>Malvaceae</taxon>
        <taxon>Malvoideae</taxon>
        <taxon>Hibiscus</taxon>
    </lineage>
</organism>
<keyword evidence="6" id="KW-1185">Reference proteome</keyword>
<reference evidence="5 6" key="1">
    <citation type="journal article" date="2024" name="G3 (Bethesda)">
        <title>Genome assembly of Hibiscus sabdariffa L. provides insights into metabolisms of medicinal natural products.</title>
        <authorList>
            <person name="Kim T."/>
        </authorList>
    </citation>
    <scope>NUCLEOTIDE SEQUENCE [LARGE SCALE GENOMIC DNA]</scope>
    <source>
        <strain evidence="5">TK-2024</strain>
        <tissue evidence="5">Old leaves</tissue>
    </source>
</reference>
<sequence length="351" mass="38520">MEKMNHRLVNGKMIRVAWSLRDPHARKSGVGNVFVKNLSETIKSVGFQDLFQKFGNVISCKVATFEDGKSKGYGFVQFGSEESAIAAIEKLDNTMIGDKQVLSNVYVKNIDDDVTDDELRDLFGRCGTVTSAKLMRDDKGINNGFGFVCFSAPEEAAKAVSMFHNKLMRYLFHRKPLYVAIAQRKEDRRAQLQLQFAQHLAGLAGPSIAILPGGYHQLYISDWHCFTSTSEAGDDVPAFKFKARMVGANRARMNSHETIDQTKYVRNGRARELKNGSDATPAGSNSVSALTQGTEMMSSMLAAASPKQQKTILESPETLEAKVEEAVLSNAELAGQGAFHPNFHSAGVAVN</sequence>
<feature type="domain" description="RRM" evidence="4">
    <location>
        <begin position="31"/>
        <end position="101"/>
    </location>
</feature>
<protein>
    <recommendedName>
        <fullName evidence="4">RRM domain-containing protein</fullName>
    </recommendedName>
</protein>
<evidence type="ECO:0000256" key="3">
    <source>
        <dbReference type="PROSITE-ProRule" id="PRU00176"/>
    </source>
</evidence>
<feature type="domain" description="RRM" evidence="4">
    <location>
        <begin position="103"/>
        <end position="184"/>
    </location>
</feature>
<name>A0ABR2RTS5_9ROSI</name>
<dbReference type="Gene3D" id="3.30.70.330">
    <property type="match status" value="2"/>
</dbReference>
<dbReference type="Pfam" id="PF00076">
    <property type="entry name" value="RRM_1"/>
    <property type="match status" value="2"/>
</dbReference>
<comment type="caution">
    <text evidence="5">The sequence shown here is derived from an EMBL/GenBank/DDBJ whole genome shotgun (WGS) entry which is preliminary data.</text>
</comment>